<proteinExistence type="predicted"/>
<dbReference type="CDD" id="cd06561">
    <property type="entry name" value="AlkD_like"/>
    <property type="match status" value="1"/>
</dbReference>
<dbReference type="Gene3D" id="1.25.10.90">
    <property type="match status" value="1"/>
</dbReference>
<dbReference type="AlphaFoldDB" id="A0A0B5KQE0"/>
<organism evidence="1">
    <name type="scientific">Firmicutes bacterium enrichment culture clone fosmid MGS-M1</name>
    <dbReference type="NCBI Taxonomy" id="1549348"/>
    <lineage>
        <taxon>Bacteria</taxon>
        <taxon>Bacillati</taxon>
        <taxon>Bacillota</taxon>
        <taxon>environmental samples</taxon>
    </lineage>
</organism>
<dbReference type="PANTHER" id="PTHR34070:SF1">
    <property type="entry name" value="DNA ALKYLATION REPAIR PROTEIN"/>
    <property type="match status" value="1"/>
</dbReference>
<evidence type="ECO:0000313" key="1">
    <source>
        <dbReference type="EMBL" id="AJG37892.1"/>
    </source>
</evidence>
<reference evidence="1" key="1">
    <citation type="journal article" date="2015" name="Environ. Microbiol.">
        <title>Pressure adaptation is linked to thermal adaptation in salt-saturated marine habitats.</title>
        <authorList>
            <consortium name="The MAMBA Consortium"/>
            <person name="Alcaide M."/>
            <person name="Stogios P.J."/>
            <person name="Lafraya A."/>
            <person name="Tchigvintsev A."/>
            <person name="Flick R."/>
            <person name="Bargiela R."/>
            <person name="Chernikova T.N."/>
            <person name="Reva O.N."/>
            <person name="Hai T."/>
            <person name="Leggewie C.C."/>
            <person name="Katzke N."/>
            <person name="La Cono V."/>
            <person name="Matesanz R."/>
            <person name="Jebbar M."/>
            <person name="Jaeger K.E."/>
            <person name="Yakimov M.M."/>
            <person name="Yakunin A.F."/>
            <person name="Golyshin P.N."/>
            <person name="Golyshina O.V."/>
            <person name="Savchenko A."/>
            <person name="Ferrer M."/>
        </authorList>
    </citation>
    <scope>NUCLEOTIDE SEQUENCE</scope>
</reference>
<dbReference type="Pfam" id="PF08713">
    <property type="entry name" value="DNA_alkylation"/>
    <property type="match status" value="1"/>
</dbReference>
<dbReference type="SUPFAM" id="SSF48371">
    <property type="entry name" value="ARM repeat"/>
    <property type="match status" value="1"/>
</dbReference>
<dbReference type="PANTHER" id="PTHR34070">
    <property type="entry name" value="ARMADILLO-TYPE FOLD"/>
    <property type="match status" value="1"/>
</dbReference>
<protein>
    <submittedName>
        <fullName evidence="1">DNA alkylation repair protein</fullName>
    </submittedName>
</protein>
<dbReference type="EMBL" id="KF831414">
    <property type="protein sequence ID" value="AJG37892.1"/>
    <property type="molecule type" value="Genomic_DNA"/>
</dbReference>
<name>A0A0B5KQE0_9FIRM</name>
<dbReference type="InterPro" id="IPR016024">
    <property type="entry name" value="ARM-type_fold"/>
</dbReference>
<accession>A0A0B5KQE0</accession>
<sequence length="216" mass="26176">MVLLNQITKEIRETKGSKTKLFRDIAKKYKKELSHISMDDIYILCDELLKRVNRPETIVAYQILFDQKKRYTEETIDVFEQYLYNYIHDWWDCDDFMTHAFQYVLMKYPSHFNRIKEWVKHERFAVRRSAAVVLIVPAKKKAIDQDFIFDVCNLLMNDEHYLVQKGYGWLLKVASGEYHDVVIDYLEENVHQMTRTAYRYALENLPKEEKERLMRL</sequence>
<dbReference type="InterPro" id="IPR014825">
    <property type="entry name" value="DNA_alkylation"/>
</dbReference>